<feature type="domain" description="HTH tetR-type" evidence="4">
    <location>
        <begin position="26"/>
        <end position="70"/>
    </location>
</feature>
<dbReference type="AlphaFoldDB" id="A0A0P1I517"/>
<dbReference type="GO" id="GO:0003700">
    <property type="term" value="F:DNA-binding transcription factor activity"/>
    <property type="evidence" value="ECO:0007669"/>
    <property type="project" value="TreeGrafter"/>
</dbReference>
<dbReference type="PANTHER" id="PTHR30055:SF234">
    <property type="entry name" value="HTH-TYPE TRANSCRIPTIONAL REGULATOR BETI"/>
    <property type="match status" value="1"/>
</dbReference>
<keyword evidence="6" id="KW-1185">Reference proteome</keyword>
<gene>
    <name evidence="5" type="ORF">PH7735_01215</name>
</gene>
<dbReference type="Pfam" id="PF00440">
    <property type="entry name" value="TetR_N"/>
    <property type="match status" value="1"/>
</dbReference>
<protein>
    <submittedName>
        <fullName evidence="5">Putative DNA-binding transcriptional regulator</fullName>
    </submittedName>
</protein>
<evidence type="ECO:0000256" key="1">
    <source>
        <dbReference type="ARBA" id="ARBA00023015"/>
    </source>
</evidence>
<dbReference type="Proteomes" id="UP000051870">
    <property type="component" value="Unassembled WGS sequence"/>
</dbReference>
<name>A0A0P1I517_9RHOB</name>
<evidence type="ECO:0000256" key="3">
    <source>
        <dbReference type="ARBA" id="ARBA00023163"/>
    </source>
</evidence>
<organism evidence="5 6">
    <name type="scientific">Shimia thalassica</name>
    <dbReference type="NCBI Taxonomy" id="1715693"/>
    <lineage>
        <taxon>Bacteria</taxon>
        <taxon>Pseudomonadati</taxon>
        <taxon>Pseudomonadota</taxon>
        <taxon>Alphaproteobacteria</taxon>
        <taxon>Rhodobacterales</taxon>
        <taxon>Roseobacteraceae</taxon>
    </lineage>
</organism>
<keyword evidence="3" id="KW-0804">Transcription</keyword>
<dbReference type="InterPro" id="IPR001647">
    <property type="entry name" value="HTH_TetR"/>
</dbReference>
<keyword evidence="2 5" id="KW-0238">DNA-binding</keyword>
<dbReference type="PANTHER" id="PTHR30055">
    <property type="entry name" value="HTH-TYPE TRANSCRIPTIONAL REGULATOR RUTR"/>
    <property type="match status" value="1"/>
</dbReference>
<dbReference type="GO" id="GO:0000976">
    <property type="term" value="F:transcription cis-regulatory region binding"/>
    <property type="evidence" value="ECO:0007669"/>
    <property type="project" value="TreeGrafter"/>
</dbReference>
<evidence type="ECO:0000256" key="2">
    <source>
        <dbReference type="ARBA" id="ARBA00023125"/>
    </source>
</evidence>
<dbReference type="InterPro" id="IPR050109">
    <property type="entry name" value="HTH-type_TetR-like_transc_reg"/>
</dbReference>
<sequence>MQVPTLIRLDCSPSKGEVTRQKIKMAAMKLFAQRGLEAVSVRDINKASGQRNAGSINYHFSSRDDLIREIMLDVGKILDADHAARLDELEAQSGPKDVREVASILVRPLSEISDDITTCTHSLRFLHMAMLSHRDMMMDALENRPGLERCLDHIRRLAPEMPSEILEQRIRLAMKFLLMSGSAREQALQHGDNYDPYWNAPWAPDNVADAFAGIVSAPVSKLTQDLFDGSQDSTAVAS</sequence>
<evidence type="ECO:0000313" key="6">
    <source>
        <dbReference type="Proteomes" id="UP000051870"/>
    </source>
</evidence>
<dbReference type="SUPFAM" id="SSF46689">
    <property type="entry name" value="Homeodomain-like"/>
    <property type="match status" value="1"/>
</dbReference>
<reference evidence="6" key="1">
    <citation type="submission" date="2015-09" db="EMBL/GenBank/DDBJ databases">
        <authorList>
            <person name="Rodrigo-Torres Lidia"/>
            <person name="Arahal R.David."/>
        </authorList>
    </citation>
    <scope>NUCLEOTIDE SEQUENCE [LARGE SCALE GENOMIC DNA]</scope>
    <source>
        <strain evidence="6">CECT 7735</strain>
    </source>
</reference>
<dbReference type="EMBL" id="CYTW01000001">
    <property type="protein sequence ID" value="CUJ90219.1"/>
    <property type="molecule type" value="Genomic_DNA"/>
</dbReference>
<proteinExistence type="predicted"/>
<evidence type="ECO:0000313" key="5">
    <source>
        <dbReference type="EMBL" id="CUJ90219.1"/>
    </source>
</evidence>
<dbReference type="STRING" id="1715693.PH7735_01215"/>
<keyword evidence="1" id="KW-0805">Transcription regulation</keyword>
<evidence type="ECO:0000259" key="4">
    <source>
        <dbReference type="Pfam" id="PF00440"/>
    </source>
</evidence>
<dbReference type="InterPro" id="IPR009057">
    <property type="entry name" value="Homeodomain-like_sf"/>
</dbReference>
<dbReference type="Gene3D" id="1.10.357.10">
    <property type="entry name" value="Tetracycline Repressor, domain 2"/>
    <property type="match status" value="1"/>
</dbReference>
<accession>A0A0P1I517</accession>